<protein>
    <submittedName>
        <fullName evidence="1">Uncharacterized protein</fullName>
    </submittedName>
</protein>
<gene>
    <name evidence="1" type="ORF">HME9304_01951</name>
</gene>
<dbReference type="KEGG" id="spon:HME9304_01951"/>
<proteinExistence type="predicted"/>
<dbReference type="EMBL" id="CP030104">
    <property type="protein sequence ID" value="AWX44945.1"/>
    <property type="molecule type" value="Genomic_DNA"/>
</dbReference>
<sequence>MYVIHKVFKMFPQVTLKTPFKKRIKPQQKAKNQKQLFRDAVAEASKDLSISMGYRSTKSKLL</sequence>
<keyword evidence="2" id="KW-1185">Reference proteome</keyword>
<dbReference type="AlphaFoldDB" id="A0A2Z4LSR7"/>
<name>A0A2Z4LSR7_9FLAO</name>
<evidence type="ECO:0000313" key="2">
    <source>
        <dbReference type="Proteomes" id="UP000248536"/>
    </source>
</evidence>
<reference evidence="1 2" key="1">
    <citation type="submission" date="2018-06" db="EMBL/GenBank/DDBJ databases">
        <title>Spongiibacterium sp. HME9304 Genome sequencing and assembly.</title>
        <authorList>
            <person name="Kang H."/>
            <person name="Kim H."/>
            <person name="Joh K."/>
        </authorList>
    </citation>
    <scope>NUCLEOTIDE SEQUENCE [LARGE SCALE GENOMIC DNA]</scope>
    <source>
        <strain evidence="1 2">HME9304</strain>
    </source>
</reference>
<accession>A0A2Z4LSR7</accession>
<dbReference type="RefSeq" id="WP_112378377.1">
    <property type="nucleotide sequence ID" value="NZ_CP030104.1"/>
</dbReference>
<organism evidence="1 2">
    <name type="scientific">Flagellimonas maritima</name>
    <dbReference type="NCBI Taxonomy" id="1383885"/>
    <lineage>
        <taxon>Bacteria</taxon>
        <taxon>Pseudomonadati</taxon>
        <taxon>Bacteroidota</taxon>
        <taxon>Flavobacteriia</taxon>
        <taxon>Flavobacteriales</taxon>
        <taxon>Flavobacteriaceae</taxon>
        <taxon>Flagellimonas</taxon>
    </lineage>
</organism>
<dbReference type="Proteomes" id="UP000248536">
    <property type="component" value="Chromosome"/>
</dbReference>
<evidence type="ECO:0000313" key="1">
    <source>
        <dbReference type="EMBL" id="AWX44945.1"/>
    </source>
</evidence>